<dbReference type="InterPro" id="IPR053206">
    <property type="entry name" value="Dimeric_xanthone_biosynth"/>
</dbReference>
<dbReference type="OrthoDB" id="58416at2759"/>
<dbReference type="EMBL" id="KZ678379">
    <property type="protein sequence ID" value="PSS02076.1"/>
    <property type="molecule type" value="Genomic_DNA"/>
</dbReference>
<evidence type="ECO:0008006" key="3">
    <source>
        <dbReference type="Google" id="ProtNLM"/>
    </source>
</evidence>
<sequence length="132" mass="14914">MSFLRGINSIHLPCVNFQTRSPESVSDFVEYSTSITKAKRPSYFRESSNGRAGVPGLLAVNIEQYEAFHGGLEALTNHVEAIKSSDQKYDGTRLWSIIGSFMPVLQQHLYEEIETLRRLTSCETRSTGRRRG</sequence>
<dbReference type="InParanoid" id="A0A2T3AK85"/>
<proteinExistence type="predicted"/>
<dbReference type="PANTHER" id="PTHR38048">
    <property type="entry name" value="EXPRESSED PROTEIN"/>
    <property type="match status" value="1"/>
</dbReference>
<organism evidence="1 2">
    <name type="scientific">Coniella lustricola</name>
    <dbReference type="NCBI Taxonomy" id="2025994"/>
    <lineage>
        <taxon>Eukaryota</taxon>
        <taxon>Fungi</taxon>
        <taxon>Dikarya</taxon>
        <taxon>Ascomycota</taxon>
        <taxon>Pezizomycotina</taxon>
        <taxon>Sordariomycetes</taxon>
        <taxon>Sordariomycetidae</taxon>
        <taxon>Diaporthales</taxon>
        <taxon>Schizoparmaceae</taxon>
        <taxon>Coniella</taxon>
    </lineage>
</organism>
<keyword evidence="2" id="KW-1185">Reference proteome</keyword>
<dbReference type="PANTHER" id="PTHR38048:SF2">
    <property type="entry name" value="HEMERYTHRIN-LIKE DOMAIN-CONTAINING PROTEIN"/>
    <property type="match status" value="1"/>
</dbReference>
<dbReference type="Proteomes" id="UP000241462">
    <property type="component" value="Unassembled WGS sequence"/>
</dbReference>
<name>A0A2T3AK85_9PEZI</name>
<dbReference type="STRING" id="2025994.A0A2T3AK85"/>
<protein>
    <recommendedName>
        <fullName evidence="3">Hemerythrin-like domain-containing protein</fullName>
    </recommendedName>
</protein>
<reference evidence="1 2" key="1">
    <citation type="journal article" date="2018" name="Mycol. Prog.">
        <title>Coniella lustricola, a new species from submerged detritus.</title>
        <authorList>
            <person name="Raudabaugh D.B."/>
            <person name="Iturriaga T."/>
            <person name="Carver A."/>
            <person name="Mondo S."/>
            <person name="Pangilinan J."/>
            <person name="Lipzen A."/>
            <person name="He G."/>
            <person name="Amirebrahimi M."/>
            <person name="Grigoriev I.V."/>
            <person name="Miller A.N."/>
        </authorList>
    </citation>
    <scope>NUCLEOTIDE SEQUENCE [LARGE SCALE GENOMIC DNA]</scope>
    <source>
        <strain evidence="1 2">B22-T-1</strain>
    </source>
</reference>
<dbReference type="AlphaFoldDB" id="A0A2T3AK85"/>
<gene>
    <name evidence="1" type="ORF">BD289DRAFT_478984</name>
</gene>
<accession>A0A2T3AK85</accession>
<evidence type="ECO:0000313" key="2">
    <source>
        <dbReference type="Proteomes" id="UP000241462"/>
    </source>
</evidence>
<evidence type="ECO:0000313" key="1">
    <source>
        <dbReference type="EMBL" id="PSS02076.1"/>
    </source>
</evidence>